<reference evidence="13" key="1">
    <citation type="submission" date="2021-07" db="EMBL/GenBank/DDBJ databases">
        <title>Complete genome sequencing of a Clostridium isolate.</title>
        <authorList>
            <person name="Ueki A."/>
            <person name="Tonouchi A."/>
        </authorList>
    </citation>
    <scope>NUCLEOTIDE SEQUENCE [LARGE SCALE GENOMIC DNA]</scope>
    <source>
        <strain evidence="13">C5S11</strain>
    </source>
</reference>
<evidence type="ECO:0000256" key="7">
    <source>
        <dbReference type="ARBA" id="ARBA00022837"/>
    </source>
</evidence>
<evidence type="ECO:0000256" key="6">
    <source>
        <dbReference type="ARBA" id="ARBA00022764"/>
    </source>
</evidence>
<keyword evidence="2" id="KW-0813">Transport</keyword>
<evidence type="ECO:0000256" key="4">
    <source>
        <dbReference type="ARBA" id="ARBA00022723"/>
    </source>
</evidence>
<evidence type="ECO:0000256" key="10">
    <source>
        <dbReference type="SAM" id="SignalP"/>
    </source>
</evidence>
<evidence type="ECO:0000256" key="9">
    <source>
        <dbReference type="ARBA" id="ARBA00034344"/>
    </source>
</evidence>
<dbReference type="InterPro" id="IPR025997">
    <property type="entry name" value="SBP_2_dom"/>
</dbReference>
<dbReference type="RefSeq" id="WP_224035008.1">
    <property type="nucleotide sequence ID" value="NZ_AP024849.1"/>
</dbReference>
<keyword evidence="7" id="KW-0106">Calcium</keyword>
<evidence type="ECO:0000259" key="11">
    <source>
        <dbReference type="Pfam" id="PF13407"/>
    </source>
</evidence>
<dbReference type="InterPro" id="IPR028082">
    <property type="entry name" value="Peripla_BP_I"/>
</dbReference>
<dbReference type="Gene3D" id="3.40.50.2300">
    <property type="match status" value="2"/>
</dbReference>
<comment type="subcellular location">
    <subcellularLocation>
        <location evidence="1">Cell envelope</location>
    </subcellularLocation>
</comment>
<organism evidence="12 13">
    <name type="scientific">Clostridium gelidum</name>
    <dbReference type="NCBI Taxonomy" id="704125"/>
    <lineage>
        <taxon>Bacteria</taxon>
        <taxon>Bacillati</taxon>
        <taxon>Bacillota</taxon>
        <taxon>Clostridia</taxon>
        <taxon>Eubacteriales</taxon>
        <taxon>Clostridiaceae</taxon>
        <taxon>Clostridium</taxon>
    </lineage>
</organism>
<keyword evidence="6" id="KW-0574">Periplasm</keyword>
<evidence type="ECO:0000256" key="8">
    <source>
        <dbReference type="ARBA" id="ARBA00034323"/>
    </source>
</evidence>
<evidence type="ECO:0000256" key="3">
    <source>
        <dbReference type="ARBA" id="ARBA00022597"/>
    </source>
</evidence>
<feature type="domain" description="Periplasmic binding protein" evidence="11">
    <location>
        <begin position="43"/>
        <end position="320"/>
    </location>
</feature>
<dbReference type="Pfam" id="PF13407">
    <property type="entry name" value="Peripla_BP_4"/>
    <property type="match status" value="1"/>
</dbReference>
<sequence length="350" mass="39133">MKMFKKILAVMIVSVIMTALIASCDQSVTSTSSRVIEGKPVKVAVLLYRFDDDYISLVRQSLEEIQKENEGKVEFTFYDGKNDQSIQNESIDTLLEKDHVDLLLVNLVETNSTRLVINKIKEKNIPVILFNREPVAIESIKSYSKSYYIGTEAEEAGVLQGKVITKAWNSNKAAVDKNNDNVLQYIMLMGESDNLEAITRTKYSVLTINNAGIETQQLALKVCNWSEEEAKDITKALFLQFGNKIEAIIANNDSMAIGAIKSLQEYGYNKGDKTPTITVVGVDAIPQAQELIKEGIMTGSVLQDPSDLAKALYTVGMNLVYNRNPLYDTEYKFDGTGVSIRLQYKEYISK</sequence>
<evidence type="ECO:0000313" key="12">
    <source>
        <dbReference type="EMBL" id="BCZ48770.1"/>
    </source>
</evidence>
<gene>
    <name evidence="12" type="ORF">psyc5s11_48370</name>
</gene>
<dbReference type="EMBL" id="AP024849">
    <property type="protein sequence ID" value="BCZ48770.1"/>
    <property type="molecule type" value="Genomic_DNA"/>
</dbReference>
<dbReference type="InterPro" id="IPR044085">
    <property type="entry name" value="MglB-like_PBP1"/>
</dbReference>
<evidence type="ECO:0000256" key="2">
    <source>
        <dbReference type="ARBA" id="ARBA00022448"/>
    </source>
</evidence>
<protein>
    <recommendedName>
        <fullName evidence="9">D-galactose/methyl-galactoside binding periplasmic protein MglB</fullName>
    </recommendedName>
</protein>
<evidence type="ECO:0000313" key="13">
    <source>
        <dbReference type="Proteomes" id="UP000824633"/>
    </source>
</evidence>
<proteinExistence type="predicted"/>
<dbReference type="Proteomes" id="UP000824633">
    <property type="component" value="Chromosome"/>
</dbReference>
<keyword evidence="4" id="KW-0479">Metal-binding</keyword>
<evidence type="ECO:0000256" key="5">
    <source>
        <dbReference type="ARBA" id="ARBA00022729"/>
    </source>
</evidence>
<dbReference type="CDD" id="cd01539">
    <property type="entry name" value="PBP1_GGBP"/>
    <property type="match status" value="1"/>
</dbReference>
<evidence type="ECO:0000256" key="1">
    <source>
        <dbReference type="ARBA" id="ARBA00004196"/>
    </source>
</evidence>
<feature type="signal peptide" evidence="10">
    <location>
        <begin position="1"/>
        <end position="21"/>
    </location>
</feature>
<dbReference type="SUPFAM" id="SSF53822">
    <property type="entry name" value="Periplasmic binding protein-like I"/>
    <property type="match status" value="1"/>
</dbReference>
<feature type="chain" id="PRO_5046374297" description="D-galactose/methyl-galactoside binding periplasmic protein MglB" evidence="10">
    <location>
        <begin position="22"/>
        <end position="350"/>
    </location>
</feature>
<keyword evidence="13" id="KW-1185">Reference proteome</keyword>
<dbReference type="PROSITE" id="PS51257">
    <property type="entry name" value="PROKAR_LIPOPROTEIN"/>
    <property type="match status" value="1"/>
</dbReference>
<keyword evidence="3" id="KW-0762">Sugar transport</keyword>
<name>A0ABM7T9Y4_9CLOT</name>
<dbReference type="PANTHER" id="PTHR30036">
    <property type="entry name" value="D-XYLOSE-BINDING PERIPLASMIC PROTEIN"/>
    <property type="match status" value="1"/>
</dbReference>
<keyword evidence="5 10" id="KW-0732">Signal</keyword>
<accession>A0ABM7T9Y4</accession>
<comment type="subunit">
    <text evidence="8">The ABC transporter complex is composed of one ATP-binding protein (MglA), two transmembrane proteins (MglC) and a solute-binding protein (MglB).</text>
</comment>
<dbReference type="PANTHER" id="PTHR30036:SF2">
    <property type="entry name" value="D-GALACTOSE_METHYL-GALACTOSIDE BINDING PERIPLASMIC PROTEIN MGLB"/>
    <property type="match status" value="1"/>
</dbReference>
<dbReference type="InterPro" id="IPR050555">
    <property type="entry name" value="Bact_Solute-Bind_Prot2"/>
</dbReference>